<reference evidence="1" key="1">
    <citation type="submission" date="2021-01" db="EMBL/GenBank/DDBJ databases">
        <authorList>
            <person name="Kaushik A."/>
        </authorList>
    </citation>
    <scope>NUCLEOTIDE SEQUENCE</scope>
    <source>
        <strain evidence="1">Type strain: AG8-Rh-89/</strain>
    </source>
</reference>
<evidence type="ECO:0000313" key="2">
    <source>
        <dbReference type="Proteomes" id="UP000663850"/>
    </source>
</evidence>
<dbReference type="AlphaFoldDB" id="A0A8H3ASR7"/>
<dbReference type="EMBL" id="CAJMWZ010001539">
    <property type="protein sequence ID" value="CAE6437761.1"/>
    <property type="molecule type" value="Genomic_DNA"/>
</dbReference>
<proteinExistence type="predicted"/>
<accession>A0A8H3ASR7</accession>
<name>A0A8H3ASR7_9AGAM</name>
<protein>
    <submittedName>
        <fullName evidence="1">Uncharacterized protein</fullName>
    </submittedName>
</protein>
<dbReference type="Proteomes" id="UP000663850">
    <property type="component" value="Unassembled WGS sequence"/>
</dbReference>
<comment type="caution">
    <text evidence="1">The sequence shown here is derived from an EMBL/GenBank/DDBJ whole genome shotgun (WGS) entry which is preliminary data.</text>
</comment>
<gene>
    <name evidence="1" type="ORF">RDB_LOCUS25892</name>
</gene>
<organism evidence="1 2">
    <name type="scientific">Rhizoctonia solani</name>
    <dbReference type="NCBI Taxonomy" id="456999"/>
    <lineage>
        <taxon>Eukaryota</taxon>
        <taxon>Fungi</taxon>
        <taxon>Dikarya</taxon>
        <taxon>Basidiomycota</taxon>
        <taxon>Agaricomycotina</taxon>
        <taxon>Agaricomycetes</taxon>
        <taxon>Cantharellales</taxon>
        <taxon>Ceratobasidiaceae</taxon>
        <taxon>Rhizoctonia</taxon>
    </lineage>
</organism>
<evidence type="ECO:0000313" key="1">
    <source>
        <dbReference type="EMBL" id="CAE6437761.1"/>
    </source>
</evidence>
<sequence>MTERYPRTPSIPELMVVEYEGRRALISRHPDYQEMIKSIKGAFPRLRTVAESRNRDIFISALLEEVGDMARITPHTWATVLPSLTCVQVDIDASPWVHITVISWTVDAKPDGTLLDRATGREVAYLFWEAYTNPKPPLSPPTTRPGTPTETPNITFNPANPTLLPSESALLPFDKVTGYIDDVLLALGLHTEARTSFITYWLPNLSKHAFIALRFLLQDEYEKAAPLNITPAPDVITRVFMLFGGIEEGQIGQWDEAVTMASREVTVWKDIVGIDVTKVQDKSLFRVLEWGGMEVK</sequence>